<proteinExistence type="evidence at transcript level"/>
<feature type="compositionally biased region" description="Basic and acidic residues" evidence="1">
    <location>
        <begin position="60"/>
        <end position="78"/>
    </location>
</feature>
<protein>
    <submittedName>
        <fullName evidence="2">Uncharacterized protein</fullName>
    </submittedName>
</protein>
<gene>
    <name evidence="2" type="ORF">ACCB00186.5</name>
</gene>
<reference evidence="2" key="1">
    <citation type="submission" date="2011-11" db="EMBL/GenBank/DDBJ databases">
        <title>Decoding the brain transcriptome of the Eastern honeybee (Apis cerana) based on pyrosequencing.</title>
        <authorList>
            <person name="Sun L."/>
            <person name="Zheng H."/>
            <person name="Wang Y."/>
            <person name="Xie X."/>
            <person name="Zhu Y."/>
            <person name="Gu W."/>
            <person name="Wang S."/>
        </authorList>
    </citation>
    <scope>NUCLEOTIDE SEQUENCE</scope>
    <source>
        <tissue evidence="2">Brain</tissue>
    </source>
</reference>
<dbReference type="EMBL" id="JR036665">
    <property type="protein sequence ID" value="AEY57301.1"/>
    <property type="molecule type" value="mRNA"/>
</dbReference>
<feature type="region of interest" description="Disordered" evidence="1">
    <location>
        <begin position="60"/>
        <end position="94"/>
    </location>
</feature>
<sequence>MEGDMETYRSRDEYAEFLIRERTEVTKYRDNLRMEGEFIDTRTRDDFKIVRGERVDVVRHPDNLKPEGPFEARPKDDYSAPEEGGETGSEEAGG</sequence>
<accession>V9I9Z8</accession>
<name>V9I9Z8_APICE</name>
<feature type="compositionally biased region" description="Acidic residues" evidence="1">
    <location>
        <begin position="79"/>
        <end position="94"/>
    </location>
</feature>
<dbReference type="AlphaFoldDB" id="V9I9Z8"/>
<organism evidence="2">
    <name type="scientific">Apis cerana</name>
    <name type="common">Indian honeybee</name>
    <dbReference type="NCBI Taxonomy" id="7461"/>
    <lineage>
        <taxon>Eukaryota</taxon>
        <taxon>Metazoa</taxon>
        <taxon>Ecdysozoa</taxon>
        <taxon>Arthropoda</taxon>
        <taxon>Hexapoda</taxon>
        <taxon>Insecta</taxon>
        <taxon>Pterygota</taxon>
        <taxon>Neoptera</taxon>
        <taxon>Endopterygota</taxon>
        <taxon>Hymenoptera</taxon>
        <taxon>Apocrita</taxon>
        <taxon>Aculeata</taxon>
        <taxon>Apoidea</taxon>
        <taxon>Anthophila</taxon>
        <taxon>Apidae</taxon>
        <taxon>Apis</taxon>
    </lineage>
</organism>
<evidence type="ECO:0000256" key="1">
    <source>
        <dbReference type="SAM" id="MobiDB-lite"/>
    </source>
</evidence>
<evidence type="ECO:0000313" key="2">
    <source>
        <dbReference type="EMBL" id="AEY57301.1"/>
    </source>
</evidence>